<comment type="catalytic activity">
    <reaction evidence="8 10">
        <text>5-[(5-phospho-1-deoxy-D-ribulos-1-ylimino)methylamino]-1-(5-phospho-beta-D-ribosyl)imidazole-4-carboxamide + L-glutamine = D-erythro-1-(imidazol-4-yl)glycerol 3-phosphate + 5-amino-1-(5-phospho-beta-D-ribosyl)imidazole-4-carboxamide + L-glutamate + H(+)</text>
        <dbReference type="Rhea" id="RHEA:24793"/>
        <dbReference type="ChEBI" id="CHEBI:15378"/>
        <dbReference type="ChEBI" id="CHEBI:29985"/>
        <dbReference type="ChEBI" id="CHEBI:58278"/>
        <dbReference type="ChEBI" id="CHEBI:58359"/>
        <dbReference type="ChEBI" id="CHEBI:58475"/>
        <dbReference type="ChEBI" id="CHEBI:58525"/>
        <dbReference type="EC" id="4.3.2.10"/>
    </reaction>
</comment>
<dbReference type="PIRSF" id="PIRSF000495">
    <property type="entry name" value="Amidotransf_hisH"/>
    <property type="match status" value="1"/>
</dbReference>
<comment type="caution">
    <text evidence="12">The sequence shown here is derived from an EMBL/GenBank/DDBJ whole genome shotgun (WGS) entry which is preliminary data.</text>
</comment>
<sequence length="211" mass="23950">MLKVVVVDYGMGNLRSVHNKFRRMDVDCCLSADPTVIQQAQALILPGVGHYGKAMDRLRQLDLLQLLHDRVLGEQVPVMGICLGMQLLMEHSEEGDAAGLGWIRGNTVRFRFDQTRLKVPHIGWNSVENVRPHPILEGLQPDELFYFVHSYHVDLADPADALHRTHYGYPFVSAVQRDNIFGFQYHPEKSQDAGVTLFRNFVNLVQSPAYV</sequence>
<accession>A0ABP8MYZ6</accession>
<dbReference type="EMBL" id="BAABHD010000029">
    <property type="protein sequence ID" value="GAA4457323.1"/>
    <property type="molecule type" value="Genomic_DNA"/>
</dbReference>
<evidence type="ECO:0000256" key="7">
    <source>
        <dbReference type="ARBA" id="ARBA00023239"/>
    </source>
</evidence>
<dbReference type="RefSeq" id="WP_345244430.1">
    <property type="nucleotide sequence ID" value="NZ_BAABHD010000029.1"/>
</dbReference>
<keyword evidence="4 10" id="KW-0378">Hydrolase</keyword>
<dbReference type="CDD" id="cd01748">
    <property type="entry name" value="GATase1_IGP_Synthase"/>
    <property type="match status" value="1"/>
</dbReference>
<dbReference type="PROSITE" id="PS51273">
    <property type="entry name" value="GATASE_TYPE_1"/>
    <property type="match status" value="1"/>
</dbReference>
<dbReference type="PANTHER" id="PTHR42701">
    <property type="entry name" value="IMIDAZOLE GLYCEROL PHOSPHATE SYNTHASE SUBUNIT HISH"/>
    <property type="match status" value="1"/>
</dbReference>
<dbReference type="Proteomes" id="UP001501175">
    <property type="component" value="Unassembled WGS sequence"/>
</dbReference>
<dbReference type="SUPFAM" id="SSF52317">
    <property type="entry name" value="Class I glutamine amidotransferase-like"/>
    <property type="match status" value="1"/>
</dbReference>
<feature type="domain" description="Glutamine amidotransferase" evidence="11">
    <location>
        <begin position="5"/>
        <end position="201"/>
    </location>
</feature>
<keyword evidence="3 10" id="KW-0028">Amino-acid biosynthesis</keyword>
<evidence type="ECO:0000256" key="1">
    <source>
        <dbReference type="ARBA" id="ARBA00005091"/>
    </source>
</evidence>
<evidence type="ECO:0000313" key="12">
    <source>
        <dbReference type="EMBL" id="GAA4457323.1"/>
    </source>
</evidence>
<organism evidence="12 13">
    <name type="scientific">Nibrella saemangeumensis</name>
    <dbReference type="NCBI Taxonomy" id="1084526"/>
    <lineage>
        <taxon>Bacteria</taxon>
        <taxon>Pseudomonadati</taxon>
        <taxon>Bacteroidota</taxon>
        <taxon>Cytophagia</taxon>
        <taxon>Cytophagales</taxon>
        <taxon>Spirosomataceae</taxon>
        <taxon>Nibrella</taxon>
    </lineage>
</organism>
<comment type="subunit">
    <text evidence="2 10">Heterodimer of HisH and HisF.</text>
</comment>
<protein>
    <recommendedName>
        <fullName evidence="10">Imidazole glycerol phosphate synthase subunit HisH</fullName>
        <ecNumber evidence="10">4.3.2.10</ecNumber>
    </recommendedName>
    <alternativeName>
        <fullName evidence="10">IGP synthase glutaminase subunit</fullName>
        <ecNumber evidence="10">3.5.1.2</ecNumber>
    </alternativeName>
    <alternativeName>
        <fullName evidence="10">IGP synthase subunit HisH</fullName>
    </alternativeName>
    <alternativeName>
        <fullName evidence="10">ImGP synthase subunit HisH</fullName>
        <shortName evidence="10">IGPS subunit HisH</shortName>
    </alternativeName>
</protein>
<dbReference type="InterPro" id="IPR010139">
    <property type="entry name" value="Imidazole-glycPsynth_HisH"/>
</dbReference>
<keyword evidence="7 10" id="KW-0456">Lyase</keyword>
<evidence type="ECO:0000259" key="11">
    <source>
        <dbReference type="Pfam" id="PF00117"/>
    </source>
</evidence>
<keyword evidence="13" id="KW-1185">Reference proteome</keyword>
<feature type="active site" description="Nucleophile" evidence="10">
    <location>
        <position position="82"/>
    </location>
</feature>
<dbReference type="NCBIfam" id="TIGR01855">
    <property type="entry name" value="IMP_synth_hisH"/>
    <property type="match status" value="1"/>
</dbReference>
<evidence type="ECO:0000256" key="10">
    <source>
        <dbReference type="HAMAP-Rule" id="MF_00278"/>
    </source>
</evidence>
<dbReference type="EC" id="3.5.1.2" evidence="10"/>
<evidence type="ECO:0000256" key="5">
    <source>
        <dbReference type="ARBA" id="ARBA00022962"/>
    </source>
</evidence>
<evidence type="ECO:0000256" key="9">
    <source>
        <dbReference type="ARBA" id="ARBA00049534"/>
    </source>
</evidence>
<keyword evidence="10" id="KW-0963">Cytoplasm</keyword>
<comment type="pathway">
    <text evidence="1 10">Amino-acid biosynthesis; L-histidine biosynthesis; L-histidine from 5-phospho-alpha-D-ribose 1-diphosphate: step 5/9.</text>
</comment>
<name>A0ABP8MYZ6_9BACT</name>
<evidence type="ECO:0000313" key="13">
    <source>
        <dbReference type="Proteomes" id="UP001501175"/>
    </source>
</evidence>
<dbReference type="InterPro" id="IPR029062">
    <property type="entry name" value="Class_I_gatase-like"/>
</dbReference>
<evidence type="ECO:0000256" key="3">
    <source>
        <dbReference type="ARBA" id="ARBA00022605"/>
    </source>
</evidence>
<evidence type="ECO:0000256" key="8">
    <source>
        <dbReference type="ARBA" id="ARBA00047838"/>
    </source>
</evidence>
<proteinExistence type="inferred from homology"/>
<keyword evidence="6 10" id="KW-0368">Histidine biosynthesis</keyword>
<comment type="function">
    <text evidence="10">IGPS catalyzes the conversion of PRFAR and glutamine to IGP, AICAR and glutamate. The HisH subunit catalyzes the hydrolysis of glutamine to glutamate and ammonia as part of the synthesis of IGP and AICAR. The resulting ammonia molecule is channeled to the active site of HisF.</text>
</comment>
<dbReference type="InterPro" id="IPR017926">
    <property type="entry name" value="GATASE"/>
</dbReference>
<evidence type="ECO:0000256" key="6">
    <source>
        <dbReference type="ARBA" id="ARBA00023102"/>
    </source>
</evidence>
<reference evidence="13" key="1">
    <citation type="journal article" date="2019" name="Int. J. Syst. Evol. Microbiol.">
        <title>The Global Catalogue of Microorganisms (GCM) 10K type strain sequencing project: providing services to taxonomists for standard genome sequencing and annotation.</title>
        <authorList>
            <consortium name="The Broad Institute Genomics Platform"/>
            <consortium name="The Broad Institute Genome Sequencing Center for Infectious Disease"/>
            <person name="Wu L."/>
            <person name="Ma J."/>
        </authorList>
    </citation>
    <scope>NUCLEOTIDE SEQUENCE [LARGE SCALE GENOMIC DNA]</scope>
    <source>
        <strain evidence="13">JCM 17927</strain>
    </source>
</reference>
<dbReference type="Gene3D" id="3.40.50.880">
    <property type="match status" value="1"/>
</dbReference>
<keyword evidence="5 10" id="KW-0315">Glutamine amidotransferase</keyword>
<evidence type="ECO:0000256" key="4">
    <source>
        <dbReference type="ARBA" id="ARBA00022801"/>
    </source>
</evidence>
<evidence type="ECO:0000256" key="2">
    <source>
        <dbReference type="ARBA" id="ARBA00011152"/>
    </source>
</evidence>
<feature type="active site" evidence="10">
    <location>
        <position position="186"/>
    </location>
</feature>
<comment type="catalytic activity">
    <reaction evidence="9 10">
        <text>L-glutamine + H2O = L-glutamate + NH4(+)</text>
        <dbReference type="Rhea" id="RHEA:15889"/>
        <dbReference type="ChEBI" id="CHEBI:15377"/>
        <dbReference type="ChEBI" id="CHEBI:28938"/>
        <dbReference type="ChEBI" id="CHEBI:29985"/>
        <dbReference type="ChEBI" id="CHEBI:58359"/>
        <dbReference type="EC" id="3.5.1.2"/>
    </reaction>
</comment>
<comment type="subcellular location">
    <subcellularLocation>
        <location evidence="10">Cytoplasm</location>
    </subcellularLocation>
</comment>
<dbReference type="HAMAP" id="MF_00278">
    <property type="entry name" value="HisH"/>
    <property type="match status" value="1"/>
</dbReference>
<dbReference type="PANTHER" id="PTHR42701:SF1">
    <property type="entry name" value="IMIDAZOLE GLYCEROL PHOSPHATE SYNTHASE SUBUNIT HISH"/>
    <property type="match status" value="1"/>
</dbReference>
<gene>
    <name evidence="12" type="primary">hisH_2</name>
    <name evidence="10" type="synonym">hisH</name>
    <name evidence="12" type="ORF">GCM10023189_27830</name>
</gene>
<dbReference type="EC" id="4.3.2.10" evidence="10"/>
<feature type="active site" evidence="10">
    <location>
        <position position="188"/>
    </location>
</feature>
<dbReference type="Pfam" id="PF00117">
    <property type="entry name" value="GATase"/>
    <property type="match status" value="1"/>
</dbReference>